<dbReference type="CDD" id="cd16922">
    <property type="entry name" value="HATPase_EvgS-ArcB-TorS-like"/>
    <property type="match status" value="1"/>
</dbReference>
<evidence type="ECO:0000259" key="16">
    <source>
        <dbReference type="PROSITE" id="PS50109"/>
    </source>
</evidence>
<dbReference type="InterPro" id="IPR003594">
    <property type="entry name" value="HATPase_dom"/>
</dbReference>
<keyword evidence="20" id="KW-1185">Reference proteome</keyword>
<keyword evidence="9 15" id="KW-1133">Transmembrane helix</keyword>
<dbReference type="SUPFAM" id="SSF55874">
    <property type="entry name" value="ATPase domain of HSP90 chaperone/DNA topoisomerase II/histidine kinase"/>
    <property type="match status" value="1"/>
</dbReference>
<comment type="subcellular location">
    <subcellularLocation>
        <location evidence="2">Cell membrane</location>
        <topology evidence="2">Multi-pass membrane protein</topology>
    </subcellularLocation>
</comment>
<dbReference type="InterPro" id="IPR036890">
    <property type="entry name" value="HATPase_C_sf"/>
</dbReference>
<dbReference type="Pfam" id="PF00072">
    <property type="entry name" value="Response_reg"/>
    <property type="match status" value="1"/>
</dbReference>
<evidence type="ECO:0000256" key="2">
    <source>
        <dbReference type="ARBA" id="ARBA00004651"/>
    </source>
</evidence>
<evidence type="ECO:0000259" key="17">
    <source>
        <dbReference type="PROSITE" id="PS50110"/>
    </source>
</evidence>
<evidence type="ECO:0000256" key="3">
    <source>
        <dbReference type="ARBA" id="ARBA00012438"/>
    </source>
</evidence>
<evidence type="ECO:0000259" key="18">
    <source>
        <dbReference type="PROSITE" id="PS50894"/>
    </source>
</evidence>
<comment type="catalytic activity">
    <reaction evidence="1">
        <text>ATP + protein L-histidine = ADP + protein N-phospho-L-histidine.</text>
        <dbReference type="EC" id="2.7.13.3"/>
    </reaction>
</comment>
<dbReference type="CDD" id="cd00082">
    <property type="entry name" value="HisKA"/>
    <property type="match status" value="1"/>
</dbReference>
<dbReference type="EMBL" id="QHLQ01000010">
    <property type="protein sequence ID" value="NIZ61558.1"/>
    <property type="molecule type" value="Genomic_DNA"/>
</dbReference>
<dbReference type="PANTHER" id="PTHR45339:SF1">
    <property type="entry name" value="HYBRID SIGNAL TRANSDUCTION HISTIDINE KINASE J"/>
    <property type="match status" value="1"/>
</dbReference>
<reference evidence="19 20" key="1">
    <citation type="submission" date="2018-05" db="EMBL/GenBank/DDBJ databases">
        <authorList>
            <person name="Zhang Y.-J."/>
        </authorList>
    </citation>
    <scope>NUCLEOTIDE SEQUENCE [LARGE SCALE GENOMIC DNA]</scope>
    <source>
        <strain evidence="19 20">CY04</strain>
    </source>
</reference>
<dbReference type="Proteomes" id="UP001429564">
    <property type="component" value="Unassembled WGS sequence"/>
</dbReference>
<dbReference type="Pfam" id="PF00512">
    <property type="entry name" value="HisKA"/>
    <property type="match status" value="1"/>
</dbReference>
<keyword evidence="6 15" id="KW-0812">Transmembrane</keyword>
<keyword evidence="11 15" id="KW-0472">Membrane</keyword>
<organism evidence="19 20">
    <name type="scientific">Parasedimentitalea denitrificans</name>
    <dbReference type="NCBI Taxonomy" id="2211118"/>
    <lineage>
        <taxon>Bacteria</taxon>
        <taxon>Pseudomonadati</taxon>
        <taxon>Pseudomonadota</taxon>
        <taxon>Alphaproteobacteria</taxon>
        <taxon>Rhodobacterales</taxon>
        <taxon>Paracoccaceae</taxon>
        <taxon>Parasedimentitalea</taxon>
    </lineage>
</organism>
<dbReference type="SUPFAM" id="SSF52172">
    <property type="entry name" value="CheY-like"/>
    <property type="match status" value="1"/>
</dbReference>
<feature type="domain" description="HPt" evidence="18">
    <location>
        <begin position="805"/>
        <end position="898"/>
    </location>
</feature>
<evidence type="ECO:0000313" key="19">
    <source>
        <dbReference type="EMBL" id="NIZ61558.1"/>
    </source>
</evidence>
<keyword evidence="7" id="KW-0547">Nucleotide-binding</keyword>
<evidence type="ECO:0000256" key="14">
    <source>
        <dbReference type="SAM" id="Coils"/>
    </source>
</evidence>
<dbReference type="PROSITE" id="PS50894">
    <property type="entry name" value="HPT"/>
    <property type="match status" value="1"/>
</dbReference>
<feature type="domain" description="Response regulatory" evidence="17">
    <location>
        <begin position="647"/>
        <end position="766"/>
    </location>
</feature>
<evidence type="ECO:0000256" key="12">
    <source>
        <dbReference type="PROSITE-ProRule" id="PRU00110"/>
    </source>
</evidence>
<evidence type="ECO:0000256" key="6">
    <source>
        <dbReference type="ARBA" id="ARBA00022692"/>
    </source>
</evidence>
<keyword evidence="10" id="KW-0902">Two-component regulatory system</keyword>
<evidence type="ECO:0000256" key="9">
    <source>
        <dbReference type="ARBA" id="ARBA00022989"/>
    </source>
</evidence>
<dbReference type="EC" id="2.7.13.3" evidence="3"/>
<dbReference type="SUPFAM" id="SSF47226">
    <property type="entry name" value="Histidine-containing phosphotransfer domain, HPT domain"/>
    <property type="match status" value="1"/>
</dbReference>
<dbReference type="Gene3D" id="1.20.120.160">
    <property type="entry name" value="HPT domain"/>
    <property type="match status" value="1"/>
</dbReference>
<dbReference type="SUPFAM" id="SSF47384">
    <property type="entry name" value="Homodimeric domain of signal transducing histidine kinase"/>
    <property type="match status" value="1"/>
</dbReference>
<dbReference type="InterPro" id="IPR003661">
    <property type="entry name" value="HisK_dim/P_dom"/>
</dbReference>
<feature type="coiled-coil region" evidence="14">
    <location>
        <begin position="211"/>
        <end position="256"/>
    </location>
</feature>
<dbReference type="CDD" id="cd17546">
    <property type="entry name" value="REC_hyHK_CKI1_RcsC-like"/>
    <property type="match status" value="1"/>
</dbReference>
<evidence type="ECO:0000256" key="8">
    <source>
        <dbReference type="ARBA" id="ARBA00022840"/>
    </source>
</evidence>
<dbReference type="InterPro" id="IPR008207">
    <property type="entry name" value="Sig_transdc_His_kin_Hpt_dom"/>
</dbReference>
<dbReference type="Gene3D" id="3.30.565.10">
    <property type="entry name" value="Histidine kinase-like ATPase, C-terminal domain"/>
    <property type="match status" value="1"/>
</dbReference>
<dbReference type="InterPro" id="IPR005467">
    <property type="entry name" value="His_kinase_dom"/>
</dbReference>
<dbReference type="RefSeq" id="WP_167684203.1">
    <property type="nucleotide sequence ID" value="NZ_QHLQ01000010.1"/>
</dbReference>
<proteinExistence type="predicted"/>
<dbReference type="SMART" id="SM00448">
    <property type="entry name" value="REC"/>
    <property type="match status" value="1"/>
</dbReference>
<dbReference type="PROSITE" id="PS50109">
    <property type="entry name" value="HIS_KIN"/>
    <property type="match status" value="1"/>
</dbReference>
<feature type="transmembrane region" description="Helical" evidence="15">
    <location>
        <begin position="16"/>
        <end position="35"/>
    </location>
</feature>
<accession>A0ABX0W9H0</accession>
<evidence type="ECO:0000313" key="20">
    <source>
        <dbReference type="Proteomes" id="UP001429564"/>
    </source>
</evidence>
<dbReference type="Gene3D" id="1.10.287.130">
    <property type="match status" value="1"/>
</dbReference>
<evidence type="ECO:0000256" key="7">
    <source>
        <dbReference type="ARBA" id="ARBA00022741"/>
    </source>
</evidence>
<dbReference type="PRINTS" id="PR00344">
    <property type="entry name" value="BCTRLSENSOR"/>
</dbReference>
<evidence type="ECO:0000256" key="15">
    <source>
        <dbReference type="SAM" id="Phobius"/>
    </source>
</evidence>
<protein>
    <recommendedName>
        <fullName evidence="3">histidine kinase</fullName>
        <ecNumber evidence="3">2.7.13.3</ecNumber>
    </recommendedName>
</protein>
<sequence>MTVRLTNRLSFKQVRLAVFLAFFLGVFLSGLQIWLDFRGEKERVDATVSQLLNAVRDSAAQAAFGFENRLASRVVSGLFEYKAIVQAEIETDFGDTLATMETAKKQPTKLWFEGLVLESRPRIHSIELFVEGHSDSVGTLKVWVAPYLAYGNFFNRIWLIVLFGVIRSLILAAALMGAFYFLLTKRLERISKTVEEFAPRASVDPTREENSKDKRDELDILEASIHNYQREKSKDLDVLEARVTERTQELREAAHKAEAANSAKSLFLANMSHEIRTPMNGVVGMAEVLSQTELQPEQSRMLATISKSSLSLLRIIDDILDLSKIEAGKISLETVPVNVRDLLEGVVDTLRPIALGYNVRITFRLDPRIPRFILGDPVRLRQVFVNLLNNALKFSSRDAGQPPGRVRLLANHSEKNLLKVAVCDDGIGMTEDVLTNLFQAFTQGEGSTTRRFGGTGLGLAISRDMIELMNGTIAVESTVGEGSIFEVTLPYVETNGVDEDPDISGLSVLALVDEGIDRKTLTDYIEHYQSRITYAETEAKLRNLISEATNEIIVLLSLDNLSENERVRKAVSTGVDPIRFLFLVADQEEVDRCNLPDCVAVQRYPLLPSEFSRGVAALTERVNTVADQQKAKAVVAKPATEKDVGSKVLLVEDNEINQDVISRQLVSLGFSPVVAKNGLEGLEKWKGENLKLVLTDCNMPIMDGFEMTRSIRNLEKTERLAHTKIIAITANAMGGEAEKCLAAGMDNYLSKPTTLQQLRKVLKTTRSTTQKTWSSRTPDEIDVQATSKPAPVDTSVLVEILGFEDKVYFAQTLQKLIASTGPEIQELQKALRDNDRKAAGLLAHKFKSSMRLVGAIEFGELCESIERQALGGGVFVGQDFIKPVEQGFDAVKEFVEAYAEE</sequence>
<dbReference type="InterPro" id="IPR001789">
    <property type="entry name" value="Sig_transdc_resp-reg_receiver"/>
</dbReference>
<dbReference type="InterPro" id="IPR036641">
    <property type="entry name" value="HPT_dom_sf"/>
</dbReference>
<dbReference type="PANTHER" id="PTHR45339">
    <property type="entry name" value="HYBRID SIGNAL TRANSDUCTION HISTIDINE KINASE J"/>
    <property type="match status" value="1"/>
</dbReference>
<dbReference type="Pfam" id="PF02518">
    <property type="entry name" value="HATPase_c"/>
    <property type="match status" value="1"/>
</dbReference>
<evidence type="ECO:0000256" key="13">
    <source>
        <dbReference type="PROSITE-ProRule" id="PRU00169"/>
    </source>
</evidence>
<dbReference type="InterPro" id="IPR036097">
    <property type="entry name" value="HisK_dim/P_sf"/>
</dbReference>
<keyword evidence="4" id="KW-1003">Cell membrane</keyword>
<keyword evidence="5 13" id="KW-0597">Phosphoprotein</keyword>
<evidence type="ECO:0000256" key="10">
    <source>
        <dbReference type="ARBA" id="ARBA00023012"/>
    </source>
</evidence>
<dbReference type="InterPro" id="IPR004358">
    <property type="entry name" value="Sig_transdc_His_kin-like_C"/>
</dbReference>
<evidence type="ECO:0000256" key="1">
    <source>
        <dbReference type="ARBA" id="ARBA00000085"/>
    </source>
</evidence>
<feature type="transmembrane region" description="Helical" evidence="15">
    <location>
        <begin position="157"/>
        <end position="183"/>
    </location>
</feature>
<evidence type="ECO:0000256" key="5">
    <source>
        <dbReference type="ARBA" id="ARBA00022553"/>
    </source>
</evidence>
<evidence type="ECO:0000256" key="4">
    <source>
        <dbReference type="ARBA" id="ARBA00022475"/>
    </source>
</evidence>
<keyword evidence="14" id="KW-0175">Coiled coil</keyword>
<dbReference type="SMART" id="SM00387">
    <property type="entry name" value="HATPase_c"/>
    <property type="match status" value="1"/>
</dbReference>
<name>A0ABX0W9H0_9RHOB</name>
<feature type="domain" description="Histidine kinase" evidence="16">
    <location>
        <begin position="270"/>
        <end position="493"/>
    </location>
</feature>
<feature type="modified residue" description="Phosphohistidine" evidence="12">
    <location>
        <position position="844"/>
    </location>
</feature>
<keyword evidence="8" id="KW-0067">ATP-binding</keyword>
<dbReference type="InterPro" id="IPR011006">
    <property type="entry name" value="CheY-like_superfamily"/>
</dbReference>
<dbReference type="Pfam" id="PF01627">
    <property type="entry name" value="Hpt"/>
    <property type="match status" value="1"/>
</dbReference>
<evidence type="ECO:0000256" key="11">
    <source>
        <dbReference type="ARBA" id="ARBA00023136"/>
    </source>
</evidence>
<gene>
    <name evidence="19" type="ORF">DL239_11275</name>
</gene>
<dbReference type="SMART" id="SM00388">
    <property type="entry name" value="HisKA"/>
    <property type="match status" value="1"/>
</dbReference>
<feature type="modified residue" description="4-aspartylphosphate" evidence="13">
    <location>
        <position position="696"/>
    </location>
</feature>
<comment type="caution">
    <text evidence="19">The sequence shown here is derived from an EMBL/GenBank/DDBJ whole genome shotgun (WGS) entry which is preliminary data.</text>
</comment>
<dbReference type="Gene3D" id="3.40.50.2300">
    <property type="match status" value="1"/>
</dbReference>
<dbReference type="PROSITE" id="PS50110">
    <property type="entry name" value="RESPONSE_REGULATORY"/>
    <property type="match status" value="1"/>
</dbReference>